<dbReference type="InterPro" id="IPR036890">
    <property type="entry name" value="HATPase_C_sf"/>
</dbReference>
<dbReference type="PROSITE" id="PS50109">
    <property type="entry name" value="HIS_KIN"/>
    <property type="match status" value="1"/>
</dbReference>
<gene>
    <name evidence="5" type="ORF">D7W81_21440</name>
</gene>
<dbReference type="PANTHER" id="PTHR45569">
    <property type="entry name" value="SENSOR PROTEIN KDPD"/>
    <property type="match status" value="1"/>
</dbReference>
<dbReference type="SUPFAM" id="SSF55781">
    <property type="entry name" value="GAF domain-like"/>
    <property type="match status" value="1"/>
</dbReference>
<dbReference type="InterPro" id="IPR005467">
    <property type="entry name" value="His_kinase_dom"/>
</dbReference>
<evidence type="ECO:0000313" key="6">
    <source>
        <dbReference type="Proteomes" id="UP000267003"/>
    </source>
</evidence>
<name>A0A3A8QDG9_9BACT</name>
<feature type="domain" description="Histidine kinase" evidence="4">
    <location>
        <begin position="329"/>
        <end position="543"/>
    </location>
</feature>
<dbReference type="Pfam" id="PF02518">
    <property type="entry name" value="HATPase_c"/>
    <property type="match status" value="1"/>
</dbReference>
<dbReference type="InterPro" id="IPR004358">
    <property type="entry name" value="Sig_transdc_His_kin-like_C"/>
</dbReference>
<keyword evidence="3" id="KW-0597">Phosphoprotein</keyword>
<dbReference type="OrthoDB" id="9787707at2"/>
<comment type="caution">
    <text evidence="5">The sequence shown here is derived from an EMBL/GenBank/DDBJ whole genome shotgun (WGS) entry which is preliminary data.</text>
</comment>
<dbReference type="InterPro" id="IPR029016">
    <property type="entry name" value="GAF-like_dom_sf"/>
</dbReference>
<dbReference type="GO" id="GO:0000155">
    <property type="term" value="F:phosphorelay sensor kinase activity"/>
    <property type="evidence" value="ECO:0007669"/>
    <property type="project" value="InterPro"/>
</dbReference>
<comment type="catalytic activity">
    <reaction evidence="1">
        <text>ATP + protein L-histidine = ADP + protein N-phospho-L-histidine.</text>
        <dbReference type="EC" id="2.7.13.3"/>
    </reaction>
</comment>
<protein>
    <recommendedName>
        <fullName evidence="2">histidine kinase</fullName>
        <ecNumber evidence="2">2.7.13.3</ecNumber>
    </recommendedName>
</protein>
<sequence length="563" mass="61975">MASIAEIIRSHHAEIVRCWMEEATRAASARGLDKPEFRNVMPIYLASLAEARASGGEGDDKQRQHVETHVSARLRQGFHVAEVVEEFALLGRCITQLWANAPPGLQPDGNDVERLYAELHVAMKTVTDLFGKHLLEEEQTEKRYLRLLQKIASEALRLDGPGSRNQLRELLKVILEAMDAQSGALLLYEPEDERLVTAASAGAANEQLEHYATSLDPKSFPGSIVAAGEETCSLWDATTTTIEVSDSLRQGGIHSLLGVRLPAHRALMGVLYIGLTHTREFTGREKQRLQTLGQHLSVHLENAQLYAKLQEKVEALQAERGLREQFVTILAHDLRGPLSAAKMGAHSLSRSPEKLETRRDLALKIDRNIERADQMVRDLLDANRIQAGQRLPLRLDTCDLGGIARDVIEELTLLHGERFVLKAEARIRGIWSAEELRRALWNLGTNALKYGAAGLPITFTVTSTDTGARASVHNEGPAIARADQETIFKPFVRTRSAQTGRSKGWGLGLTLVWGCARAHGGTVELTSDAGTGTTFSLLLPWDARPFQVDRKEPEPAAQVSSGA</sequence>
<dbReference type="Gene3D" id="3.30.450.40">
    <property type="match status" value="1"/>
</dbReference>
<dbReference type="EC" id="2.7.13.3" evidence="2"/>
<evidence type="ECO:0000256" key="3">
    <source>
        <dbReference type="ARBA" id="ARBA00022553"/>
    </source>
</evidence>
<dbReference type="RefSeq" id="WP_120557257.1">
    <property type="nucleotide sequence ID" value="NZ_RAWK01000127.1"/>
</dbReference>
<evidence type="ECO:0000256" key="2">
    <source>
        <dbReference type="ARBA" id="ARBA00012438"/>
    </source>
</evidence>
<dbReference type="SMART" id="SM00065">
    <property type="entry name" value="GAF"/>
    <property type="match status" value="1"/>
</dbReference>
<dbReference type="SMART" id="SM00388">
    <property type="entry name" value="HisKA"/>
    <property type="match status" value="1"/>
</dbReference>
<dbReference type="Pfam" id="PF01590">
    <property type="entry name" value="GAF"/>
    <property type="match status" value="1"/>
</dbReference>
<dbReference type="InterPro" id="IPR003018">
    <property type="entry name" value="GAF"/>
</dbReference>
<reference evidence="6" key="1">
    <citation type="submission" date="2018-09" db="EMBL/GenBank/DDBJ databases">
        <authorList>
            <person name="Livingstone P.G."/>
            <person name="Whitworth D.E."/>
        </authorList>
    </citation>
    <scope>NUCLEOTIDE SEQUENCE [LARGE SCALE GENOMIC DNA]</scope>
    <source>
        <strain evidence="6">AB050A</strain>
    </source>
</reference>
<dbReference type="InterPro" id="IPR003594">
    <property type="entry name" value="HATPase_dom"/>
</dbReference>
<dbReference type="InterPro" id="IPR036097">
    <property type="entry name" value="HisK_dim/P_sf"/>
</dbReference>
<dbReference type="Pfam" id="PF00512">
    <property type="entry name" value="HisKA"/>
    <property type="match status" value="1"/>
</dbReference>
<accession>A0A3A8QDG9</accession>
<dbReference type="InterPro" id="IPR052023">
    <property type="entry name" value="Histidine_kinase_KdpD"/>
</dbReference>
<organism evidence="5 6">
    <name type="scientific">Corallococcus aberystwythensis</name>
    <dbReference type="NCBI Taxonomy" id="2316722"/>
    <lineage>
        <taxon>Bacteria</taxon>
        <taxon>Pseudomonadati</taxon>
        <taxon>Myxococcota</taxon>
        <taxon>Myxococcia</taxon>
        <taxon>Myxococcales</taxon>
        <taxon>Cystobacterineae</taxon>
        <taxon>Myxococcaceae</taxon>
        <taxon>Corallococcus</taxon>
    </lineage>
</organism>
<keyword evidence="6" id="KW-1185">Reference proteome</keyword>
<evidence type="ECO:0000313" key="5">
    <source>
        <dbReference type="EMBL" id="RKH62862.1"/>
    </source>
</evidence>
<dbReference type="PANTHER" id="PTHR45569:SF1">
    <property type="entry name" value="SENSOR PROTEIN KDPD"/>
    <property type="match status" value="1"/>
</dbReference>
<dbReference type="Gene3D" id="3.30.565.10">
    <property type="entry name" value="Histidine kinase-like ATPase, C-terminal domain"/>
    <property type="match status" value="1"/>
</dbReference>
<dbReference type="EMBL" id="RAWK01000127">
    <property type="protein sequence ID" value="RKH62862.1"/>
    <property type="molecule type" value="Genomic_DNA"/>
</dbReference>
<proteinExistence type="predicted"/>
<dbReference type="SUPFAM" id="SSF55874">
    <property type="entry name" value="ATPase domain of HSP90 chaperone/DNA topoisomerase II/histidine kinase"/>
    <property type="match status" value="1"/>
</dbReference>
<dbReference type="SMART" id="SM00387">
    <property type="entry name" value="HATPase_c"/>
    <property type="match status" value="1"/>
</dbReference>
<dbReference type="PRINTS" id="PR00344">
    <property type="entry name" value="BCTRLSENSOR"/>
</dbReference>
<dbReference type="SUPFAM" id="SSF47384">
    <property type="entry name" value="Homodimeric domain of signal transducing histidine kinase"/>
    <property type="match status" value="1"/>
</dbReference>
<dbReference type="InterPro" id="IPR003661">
    <property type="entry name" value="HisK_dim/P_dom"/>
</dbReference>
<dbReference type="CDD" id="cd00082">
    <property type="entry name" value="HisKA"/>
    <property type="match status" value="1"/>
</dbReference>
<dbReference type="Proteomes" id="UP000267003">
    <property type="component" value="Unassembled WGS sequence"/>
</dbReference>
<evidence type="ECO:0000259" key="4">
    <source>
        <dbReference type="PROSITE" id="PS50109"/>
    </source>
</evidence>
<dbReference type="CDD" id="cd00075">
    <property type="entry name" value="HATPase"/>
    <property type="match status" value="1"/>
</dbReference>
<dbReference type="AlphaFoldDB" id="A0A3A8QDG9"/>
<dbReference type="GO" id="GO:0005886">
    <property type="term" value="C:plasma membrane"/>
    <property type="evidence" value="ECO:0007669"/>
    <property type="project" value="TreeGrafter"/>
</dbReference>
<dbReference type="Gene3D" id="1.10.287.130">
    <property type="match status" value="1"/>
</dbReference>
<evidence type="ECO:0000256" key="1">
    <source>
        <dbReference type="ARBA" id="ARBA00000085"/>
    </source>
</evidence>